<dbReference type="InterPro" id="IPR002878">
    <property type="entry name" value="ChsH2_C"/>
</dbReference>
<feature type="domain" description="ChsH2 rubredoxin-like zinc ribbon" evidence="2">
    <location>
        <begin position="33"/>
        <end position="62"/>
    </location>
</feature>
<dbReference type="InterPro" id="IPR052513">
    <property type="entry name" value="Thioester_dehydratase-like"/>
</dbReference>
<evidence type="ECO:0000313" key="3">
    <source>
        <dbReference type="EMBL" id="QIN77483.1"/>
    </source>
</evidence>
<proteinExistence type="predicted"/>
<dbReference type="PANTHER" id="PTHR34075">
    <property type="entry name" value="BLR3430 PROTEIN"/>
    <property type="match status" value="1"/>
</dbReference>
<evidence type="ECO:0000313" key="4">
    <source>
        <dbReference type="Proteomes" id="UP000502706"/>
    </source>
</evidence>
<organism evidence="3 4">
    <name type="scientific">Rubrobacter marinus</name>
    <dbReference type="NCBI Taxonomy" id="2653852"/>
    <lineage>
        <taxon>Bacteria</taxon>
        <taxon>Bacillati</taxon>
        <taxon>Actinomycetota</taxon>
        <taxon>Rubrobacteria</taxon>
        <taxon>Rubrobacterales</taxon>
        <taxon>Rubrobacteraceae</taxon>
        <taxon>Rubrobacter</taxon>
    </lineage>
</organism>
<dbReference type="Pfam" id="PF01796">
    <property type="entry name" value="OB_ChsH2_C"/>
    <property type="match status" value="1"/>
</dbReference>
<dbReference type="RefSeq" id="WP_166395164.1">
    <property type="nucleotide sequence ID" value="NZ_CP045121.1"/>
</dbReference>
<keyword evidence="4" id="KW-1185">Reference proteome</keyword>
<gene>
    <name evidence="3" type="ORF">GBA65_02055</name>
</gene>
<sequence length="152" mass="17262">MKQESLTTLQEHWDITYNHALGETGSHFYNALRDEGKILGRRCPACERVLLPPRPFCDRDFVDTTDWVEVGTEGRVEAFTVVFQSFRGLPEAPYCIAYVLLDGADTAVLNYVRGIDWTPGNVPQNIGVGTRVKVAFAEEREGRMTDFWFEKA</sequence>
<dbReference type="SUPFAM" id="SSF50249">
    <property type="entry name" value="Nucleic acid-binding proteins"/>
    <property type="match status" value="1"/>
</dbReference>
<dbReference type="InterPro" id="IPR022002">
    <property type="entry name" value="ChsH2_Znr"/>
</dbReference>
<dbReference type="Pfam" id="PF12172">
    <property type="entry name" value="zf-ChsH2"/>
    <property type="match status" value="1"/>
</dbReference>
<dbReference type="Proteomes" id="UP000502706">
    <property type="component" value="Chromosome"/>
</dbReference>
<reference evidence="3 4" key="1">
    <citation type="submission" date="2019-10" db="EMBL/GenBank/DDBJ databases">
        <title>Rubrobacter sp nov SCSIO 52915 isolated from a deep-sea sediment in the South China Sea.</title>
        <authorList>
            <person name="Chen R.W."/>
        </authorList>
    </citation>
    <scope>NUCLEOTIDE SEQUENCE [LARGE SCALE GENOMIC DNA]</scope>
    <source>
        <strain evidence="3 4">SCSIO 52915</strain>
    </source>
</reference>
<evidence type="ECO:0000259" key="2">
    <source>
        <dbReference type="Pfam" id="PF12172"/>
    </source>
</evidence>
<feature type="domain" description="ChsH2 C-terminal OB-fold" evidence="1">
    <location>
        <begin position="67"/>
        <end position="136"/>
    </location>
</feature>
<evidence type="ECO:0008006" key="5">
    <source>
        <dbReference type="Google" id="ProtNLM"/>
    </source>
</evidence>
<dbReference type="KEGG" id="rmar:GBA65_02055"/>
<dbReference type="InterPro" id="IPR012340">
    <property type="entry name" value="NA-bd_OB-fold"/>
</dbReference>
<dbReference type="Gene3D" id="6.10.30.10">
    <property type="match status" value="1"/>
</dbReference>
<dbReference type="PANTHER" id="PTHR34075:SF4">
    <property type="entry name" value="DUF35 DOMAIN-CONTAINING PROTEIN"/>
    <property type="match status" value="1"/>
</dbReference>
<evidence type="ECO:0000259" key="1">
    <source>
        <dbReference type="Pfam" id="PF01796"/>
    </source>
</evidence>
<accession>A0A6G8PT31</accession>
<dbReference type="EMBL" id="CP045121">
    <property type="protein sequence ID" value="QIN77483.1"/>
    <property type="molecule type" value="Genomic_DNA"/>
</dbReference>
<dbReference type="AlphaFoldDB" id="A0A6G8PT31"/>
<protein>
    <recommendedName>
        <fullName evidence="5">Zn-ribbon domain-containing OB-fold protein</fullName>
    </recommendedName>
</protein>
<name>A0A6G8PT31_9ACTN</name>